<dbReference type="Pfam" id="PF01734">
    <property type="entry name" value="Patatin"/>
    <property type="match status" value="1"/>
</dbReference>
<keyword evidence="2" id="KW-0442">Lipid degradation</keyword>
<feature type="short sequence motif" description="GXSXG" evidence="2">
    <location>
        <begin position="53"/>
        <end position="57"/>
    </location>
</feature>
<proteinExistence type="predicted"/>
<feature type="active site" description="Nucleophile" evidence="2">
    <location>
        <position position="55"/>
    </location>
</feature>
<feature type="short sequence motif" description="DGA/G" evidence="2">
    <location>
        <begin position="318"/>
        <end position="320"/>
    </location>
</feature>
<gene>
    <name evidence="4" type="ORF">ACFOHL_16440</name>
</gene>
<dbReference type="InterPro" id="IPR002641">
    <property type="entry name" value="PNPLA_dom"/>
</dbReference>
<dbReference type="PROSITE" id="PS51635">
    <property type="entry name" value="PNPLA"/>
    <property type="match status" value="1"/>
</dbReference>
<dbReference type="EMBL" id="JBHRSW010000047">
    <property type="protein sequence ID" value="MFC3123213.1"/>
    <property type="molecule type" value="Genomic_DNA"/>
</dbReference>
<keyword evidence="1 2" id="KW-0443">Lipid metabolism</keyword>
<dbReference type="Gene3D" id="3.40.1090.10">
    <property type="entry name" value="Cytosolic phospholipase A2 catalytic domain"/>
    <property type="match status" value="1"/>
</dbReference>
<dbReference type="RefSeq" id="WP_376921326.1">
    <property type="nucleotide sequence ID" value="NZ_JBHRSW010000047.1"/>
</dbReference>
<comment type="caution">
    <text evidence="2">Lacks conserved residue(s) required for the propagation of feature annotation.</text>
</comment>
<evidence type="ECO:0000259" key="3">
    <source>
        <dbReference type="PROSITE" id="PS51635"/>
    </source>
</evidence>
<keyword evidence="2" id="KW-0378">Hydrolase</keyword>
<protein>
    <submittedName>
        <fullName evidence="4">Patatin-like phospholipase family protein</fullName>
    </submittedName>
</protein>
<accession>A0ABV7FS95</accession>
<dbReference type="Proteomes" id="UP001595478">
    <property type="component" value="Unassembled WGS sequence"/>
</dbReference>
<reference evidence="5" key="1">
    <citation type="journal article" date="2019" name="Int. J. Syst. Evol. Microbiol.">
        <title>The Global Catalogue of Microorganisms (GCM) 10K type strain sequencing project: providing services to taxonomists for standard genome sequencing and annotation.</title>
        <authorList>
            <consortium name="The Broad Institute Genomics Platform"/>
            <consortium name="The Broad Institute Genome Sequencing Center for Infectious Disease"/>
            <person name="Wu L."/>
            <person name="Ma J."/>
        </authorList>
    </citation>
    <scope>NUCLEOTIDE SEQUENCE [LARGE SCALE GENOMIC DNA]</scope>
    <source>
        <strain evidence="5">KCTC 52473</strain>
    </source>
</reference>
<comment type="caution">
    <text evidence="4">The sequence shown here is derived from an EMBL/GenBank/DDBJ whole genome shotgun (WGS) entry which is preliminary data.</text>
</comment>
<evidence type="ECO:0000313" key="4">
    <source>
        <dbReference type="EMBL" id="MFC3123213.1"/>
    </source>
</evidence>
<feature type="active site" description="Proton acceptor" evidence="2">
    <location>
        <position position="318"/>
    </location>
</feature>
<evidence type="ECO:0000313" key="5">
    <source>
        <dbReference type="Proteomes" id="UP001595478"/>
    </source>
</evidence>
<dbReference type="SUPFAM" id="SSF52151">
    <property type="entry name" value="FabD/lysophospholipase-like"/>
    <property type="match status" value="1"/>
</dbReference>
<keyword evidence="5" id="KW-1185">Reference proteome</keyword>
<evidence type="ECO:0000256" key="1">
    <source>
        <dbReference type="ARBA" id="ARBA00023098"/>
    </source>
</evidence>
<evidence type="ECO:0000256" key="2">
    <source>
        <dbReference type="PROSITE-ProRule" id="PRU01161"/>
    </source>
</evidence>
<dbReference type="InterPro" id="IPR016035">
    <property type="entry name" value="Acyl_Trfase/lysoPLipase"/>
</dbReference>
<sequence>MTILKLGFAMGGGVSLGTFNAGALSQTIKLAILYGRDDQGQAYEKVEIDVFSGASAGAISLALMLRALAAQTDEQITDAKISLTEEFGDDFTSLDEGGSRQQALIASQIMADIQRKVWVEEVSLDKLLAPISEDINHPQSLKYSAGLLNRGALENIAKHILDGSPAISAEQKLLADRVLFASSLANLTPILKDARKEFAVGQGGHYALADGMTSYTHRETRVFDLYFGKKTRDDYLKDKTRFPSRWTRYHLASSARGVVDDMRENKDLWYKIISTAMASGAFPMAFEPVVLERYKYEFGANWPEELTEKNAHNFSYIDGGVFNNEPIRDAFKLASFIDAYDERENTQRCIVFVDPAVTPLTTNFKVPVHTRFKLSTPLLGDNVFGDFDGVDLEAKTSLDRLVGHIQSIVGAVFMQSRALEGDKIFAVRKQMQLRNSMRDNFYKQSDTILKQGLDSPSLLQGIYQQLSLIMSADRDNVLLPSGALSVAAEARRIYREIAANYKKHAVLEIDYIEIDSELEKIRQGKDPIPAVFSWYVLLNFIQIDQSMQLGGKSENNRFIAIAPFENPSADTYDAAKPITLPGDKFMAFGGFMYQRTREVDMGAGEFCAAQALLAAGFIQQDFTPSPLRLLDDAETQEYERLIDRSIKAITARVLSMLKQSNVPVLSSIPTGLIKFAINRFGKGTPVAKQFELRIKLPKSLSHLELDGRGKVPGIGDNDIKPVKLNGNFYLITFVDYDKKTKRWSGEHVSGSQSINIDQNGFIDRHYTSINLPEPTQISVYAQYGYAVFETTLKKVTSGQSQTLEWHVSQQLVPMHEYLQTLKA</sequence>
<feature type="domain" description="PNPLA" evidence="3">
    <location>
        <begin position="8"/>
        <end position="331"/>
    </location>
</feature>
<name>A0ABV7FS95_9ALTE</name>
<organism evidence="4 5">
    <name type="scientific">Agaribacter flavus</name>
    <dbReference type="NCBI Taxonomy" id="1902781"/>
    <lineage>
        <taxon>Bacteria</taxon>
        <taxon>Pseudomonadati</taxon>
        <taxon>Pseudomonadota</taxon>
        <taxon>Gammaproteobacteria</taxon>
        <taxon>Alteromonadales</taxon>
        <taxon>Alteromonadaceae</taxon>
        <taxon>Agaribacter</taxon>
    </lineage>
</organism>